<evidence type="ECO:0000313" key="2">
    <source>
        <dbReference type="EMBL" id="PAV30025.1"/>
    </source>
</evidence>
<dbReference type="EMBL" id="NPOA01000005">
    <property type="protein sequence ID" value="PAV30025.1"/>
    <property type="molecule type" value="Genomic_DNA"/>
</dbReference>
<comment type="caution">
    <text evidence="2">The sequence shown here is derived from an EMBL/GenBank/DDBJ whole genome shotgun (WGS) entry which is preliminary data.</text>
</comment>
<dbReference type="PANTHER" id="PTHR38032:SF1">
    <property type="entry name" value="RNA-BINDING PROTEIN KHPB N-TERMINAL DOMAIN-CONTAINING PROTEIN"/>
    <property type="match status" value="1"/>
</dbReference>
<name>A0A2A2IFX2_9BACI</name>
<evidence type="ECO:0000259" key="1">
    <source>
        <dbReference type="Pfam" id="PF20250"/>
    </source>
</evidence>
<evidence type="ECO:0000313" key="3">
    <source>
        <dbReference type="Proteomes" id="UP000218887"/>
    </source>
</evidence>
<dbReference type="AlphaFoldDB" id="A0A2A2IFX2"/>
<dbReference type="PANTHER" id="PTHR38032">
    <property type="entry name" value="POLYMERASE-RELATED"/>
    <property type="match status" value="1"/>
</dbReference>
<gene>
    <name evidence="2" type="ORF">CIL05_09110</name>
</gene>
<dbReference type="InterPro" id="IPR046865">
    <property type="entry name" value="FapA_b_solenoid"/>
</dbReference>
<dbReference type="InterPro" id="IPR005646">
    <property type="entry name" value="FapA"/>
</dbReference>
<accession>A0A2A2IFX2</accession>
<organism evidence="2 3">
    <name type="scientific">Virgibacillus profundi</name>
    <dbReference type="NCBI Taxonomy" id="2024555"/>
    <lineage>
        <taxon>Bacteria</taxon>
        <taxon>Bacillati</taxon>
        <taxon>Bacillota</taxon>
        <taxon>Bacilli</taxon>
        <taxon>Bacillales</taxon>
        <taxon>Bacillaceae</taxon>
        <taxon>Virgibacillus</taxon>
    </lineage>
</organism>
<feature type="domain" description="Flagellar Assembly Protein A N-terminal region" evidence="1">
    <location>
        <begin position="11"/>
        <end position="178"/>
    </location>
</feature>
<dbReference type="Pfam" id="PF20250">
    <property type="entry name" value="FapA_N"/>
    <property type="match status" value="1"/>
</dbReference>
<dbReference type="Pfam" id="PF03961">
    <property type="entry name" value="FapA"/>
    <property type="match status" value="1"/>
</dbReference>
<dbReference type="OrthoDB" id="9816426at2"/>
<reference evidence="2 3" key="1">
    <citation type="submission" date="2017-08" db="EMBL/GenBank/DDBJ databases">
        <title>Virgibacillus indicus sp. nov. and Virgibacillus profoundi sp. nov, two moderately halophilic bacteria isolated from marine sediment by using the Microfluidic Streak Plate.</title>
        <authorList>
            <person name="Xu B."/>
            <person name="Hu B."/>
            <person name="Wang J."/>
            <person name="Zhu Y."/>
            <person name="Huang L."/>
            <person name="Du W."/>
            <person name="Huang Y."/>
        </authorList>
    </citation>
    <scope>NUCLEOTIDE SEQUENCE [LARGE SCALE GENOMIC DNA]</scope>
    <source>
        <strain evidence="2 3">IO3-P3-H5</strain>
    </source>
</reference>
<dbReference type="Proteomes" id="UP000218887">
    <property type="component" value="Unassembled WGS sequence"/>
</dbReference>
<sequence>MDMDNLNEYFYIKLSSDQMSAVLYCTDSYKNELEINETNLKQFLQKNKVNYGIKQDIIKQVLTNFSFENFPLTIAHGTLPVNGIDGKITYELKYTNEIDRTSEWDFRDVMHIPSVKKGQKLAILTMPTEGKEGINVGKVKVPAIKGKPVSKKAGKNVVYNEKDQSFYAASDGQLSVSGNYIQVQPVFEVDETLSMKNGNLNFTGTIIVHGDIPAGYTVKADGDIKIHGMVEAATVIAGGSIYISEGVAGQKKGYIRANENINIGYINQGNVFAGNDLYVENSILHSECTAVNHVFCQQGNIIGGSLSAGKSVEAKDIGNRMSTKTEIIFGVDNTIDKKEKSLLTKKEELRSTLEKLAILGEKLHTQDLSNNPRLRITVLKQKNSLNKTKEQLEKIDFMLEEMNSAIGSETEARLVVRNNIYQSVVVTFGKYKRIMNTNHHYVQIKLSHNEIVIHSI</sequence>
<proteinExistence type="predicted"/>
<protein>
    <recommendedName>
        <fullName evidence="1">Flagellar Assembly Protein A N-terminal region domain-containing protein</fullName>
    </recommendedName>
</protein>
<dbReference type="InterPro" id="IPR046866">
    <property type="entry name" value="FapA_N"/>
</dbReference>
<keyword evidence="3" id="KW-1185">Reference proteome</keyword>